<name>A0A7W9WA54_ARMRO</name>
<proteinExistence type="predicted"/>
<feature type="transmembrane region" description="Helical" evidence="1">
    <location>
        <begin position="152"/>
        <end position="170"/>
    </location>
</feature>
<dbReference type="EMBL" id="JACHGW010000010">
    <property type="protein sequence ID" value="MBB6053940.1"/>
    <property type="molecule type" value="Genomic_DNA"/>
</dbReference>
<organism evidence="2 3">
    <name type="scientific">Armatimonas rosea</name>
    <dbReference type="NCBI Taxonomy" id="685828"/>
    <lineage>
        <taxon>Bacteria</taxon>
        <taxon>Bacillati</taxon>
        <taxon>Armatimonadota</taxon>
        <taxon>Armatimonadia</taxon>
        <taxon>Armatimonadales</taxon>
        <taxon>Armatimonadaceae</taxon>
        <taxon>Armatimonas</taxon>
    </lineage>
</organism>
<feature type="transmembrane region" description="Helical" evidence="1">
    <location>
        <begin position="79"/>
        <end position="98"/>
    </location>
</feature>
<protein>
    <submittedName>
        <fullName evidence="2">Inner membrane protein</fullName>
    </submittedName>
</protein>
<dbReference type="Proteomes" id="UP000520814">
    <property type="component" value="Unassembled WGS sequence"/>
</dbReference>
<dbReference type="PANTHER" id="PTHR35531">
    <property type="entry name" value="INNER MEMBRANE PROTEIN YBCI-RELATED"/>
    <property type="match status" value="1"/>
</dbReference>
<gene>
    <name evidence="2" type="ORF">HNQ39_005787</name>
</gene>
<dbReference type="InterPro" id="IPR007404">
    <property type="entry name" value="YdjM-like"/>
</dbReference>
<evidence type="ECO:0000256" key="1">
    <source>
        <dbReference type="SAM" id="Phobius"/>
    </source>
</evidence>
<accession>A0A7W9WA54</accession>
<evidence type="ECO:0000313" key="3">
    <source>
        <dbReference type="Proteomes" id="UP000520814"/>
    </source>
</evidence>
<dbReference type="Pfam" id="PF04307">
    <property type="entry name" value="YdjM"/>
    <property type="match status" value="1"/>
</dbReference>
<dbReference type="PANTHER" id="PTHR35531:SF1">
    <property type="entry name" value="INNER MEMBRANE PROTEIN YBCI-RELATED"/>
    <property type="match status" value="1"/>
</dbReference>
<keyword evidence="1" id="KW-0812">Transmembrane</keyword>
<sequence length="197" mass="21393">MTWRTHFMGGIVSLWLLPLGTPYWSVALAIVFASIGSLLPDLDARESKLSNVQVGGITPLKPAAYALNRRLGHRGPMHSLLGLFFVAVIFGIPLGLFLDPLAGIGLVLGYLSHLLLDACTKSGIPLYWPKPGKIHLLPSGFRVVTGSWQEDLVFLLLTFAATGFLLGQLFTSSNRISNDSTTSPFITQYQSTIHQSS</sequence>
<reference evidence="2 3" key="1">
    <citation type="submission" date="2020-08" db="EMBL/GenBank/DDBJ databases">
        <title>Genomic Encyclopedia of Type Strains, Phase IV (KMG-IV): sequencing the most valuable type-strain genomes for metagenomic binning, comparative biology and taxonomic classification.</title>
        <authorList>
            <person name="Goeker M."/>
        </authorList>
    </citation>
    <scope>NUCLEOTIDE SEQUENCE [LARGE SCALE GENOMIC DNA]</scope>
    <source>
        <strain evidence="2 3">DSM 23562</strain>
    </source>
</reference>
<feature type="transmembrane region" description="Helical" evidence="1">
    <location>
        <begin position="20"/>
        <end position="39"/>
    </location>
</feature>
<dbReference type="AlphaFoldDB" id="A0A7W9WA54"/>
<keyword evidence="1" id="KW-0472">Membrane</keyword>
<evidence type="ECO:0000313" key="2">
    <source>
        <dbReference type="EMBL" id="MBB6053940.1"/>
    </source>
</evidence>
<keyword evidence="1" id="KW-1133">Transmembrane helix</keyword>
<comment type="caution">
    <text evidence="2">The sequence shown here is derived from an EMBL/GenBank/DDBJ whole genome shotgun (WGS) entry which is preliminary data.</text>
</comment>
<dbReference type="RefSeq" id="WP_184204026.1">
    <property type="nucleotide sequence ID" value="NZ_JACHGW010000010.1"/>
</dbReference>
<keyword evidence="3" id="KW-1185">Reference proteome</keyword>